<protein>
    <recommendedName>
        <fullName evidence="2">Ribbon-helix-helix domain-containing protein</fullName>
    </recommendedName>
</protein>
<feature type="compositionally biased region" description="Low complexity" evidence="1">
    <location>
        <begin position="162"/>
        <end position="183"/>
    </location>
</feature>
<organism evidence="3 4">
    <name type="scientific">Azospirillum melinis</name>
    <dbReference type="NCBI Taxonomy" id="328839"/>
    <lineage>
        <taxon>Bacteria</taxon>
        <taxon>Pseudomonadati</taxon>
        <taxon>Pseudomonadota</taxon>
        <taxon>Alphaproteobacteria</taxon>
        <taxon>Rhodospirillales</taxon>
        <taxon>Azospirillaceae</taxon>
        <taxon>Azospirillum</taxon>
    </lineage>
</organism>
<name>A0ABX2KI39_9PROT</name>
<comment type="caution">
    <text evidence="3">The sequence shown here is derived from an EMBL/GenBank/DDBJ whole genome shotgun (WGS) entry which is preliminary data.</text>
</comment>
<feature type="region of interest" description="Disordered" evidence="1">
    <location>
        <begin position="155"/>
        <end position="183"/>
    </location>
</feature>
<sequence length="183" mass="19618">MADTNFACPPAASWKGLRMAKRGPKKKRVITSHAGVEPLRSQNIMIGGHRTSMRLEPSMWDALEEIGRREGLTVNRLCTQIKERIEEQARRKGIKPEDADVTLTSAVRVFIASYYRRACTEDGHLRAGHGGSDPFVGTPFELPLADEEDGVKAAVAAGGSFPTPASTPGPTQAAGPAQPGLDA</sequence>
<accession>A0ABX2KI39</accession>
<gene>
    <name evidence="3" type="ORF">GBZ48_16755</name>
</gene>
<dbReference type="Gene3D" id="1.10.3990.20">
    <property type="entry name" value="protein bp1543"/>
    <property type="match status" value="1"/>
</dbReference>
<dbReference type="EMBL" id="WHOS01000020">
    <property type="protein sequence ID" value="NUB00929.1"/>
    <property type="molecule type" value="Genomic_DNA"/>
</dbReference>
<evidence type="ECO:0000313" key="3">
    <source>
        <dbReference type="EMBL" id="NUB00929.1"/>
    </source>
</evidence>
<proteinExistence type="predicted"/>
<evidence type="ECO:0000259" key="2">
    <source>
        <dbReference type="Pfam" id="PF13467"/>
    </source>
</evidence>
<dbReference type="InterPro" id="IPR038268">
    <property type="entry name" value="RHH_sf"/>
</dbReference>
<evidence type="ECO:0000256" key="1">
    <source>
        <dbReference type="SAM" id="MobiDB-lite"/>
    </source>
</evidence>
<dbReference type="InterPro" id="IPR027373">
    <property type="entry name" value="RHH_dom"/>
</dbReference>
<evidence type="ECO:0000313" key="4">
    <source>
        <dbReference type="Proteomes" id="UP000605086"/>
    </source>
</evidence>
<dbReference type="Pfam" id="PF13467">
    <property type="entry name" value="RHH_4"/>
    <property type="match status" value="1"/>
</dbReference>
<dbReference type="Proteomes" id="UP000605086">
    <property type="component" value="Unassembled WGS sequence"/>
</dbReference>
<reference evidence="3 4" key="1">
    <citation type="submission" date="2019-10" db="EMBL/GenBank/DDBJ databases">
        <title>Genome sequence of Azospirillum melinis.</title>
        <authorList>
            <person name="Ambrosini A."/>
            <person name="Sant'Anna F.H."/>
            <person name="Cassan F.D."/>
            <person name="Souza E.M."/>
            <person name="Passaglia L.M.P."/>
        </authorList>
    </citation>
    <scope>NUCLEOTIDE SEQUENCE [LARGE SCALE GENOMIC DNA]</scope>
    <source>
        <strain evidence="3 4">TMCY0552</strain>
    </source>
</reference>
<keyword evidence="4" id="KW-1185">Reference proteome</keyword>
<feature type="domain" description="Ribbon-helix-helix" evidence="2">
    <location>
        <begin position="40"/>
        <end position="114"/>
    </location>
</feature>